<feature type="compositionally biased region" description="Low complexity" evidence="8">
    <location>
        <begin position="244"/>
        <end position="272"/>
    </location>
</feature>
<evidence type="ECO:0000256" key="1">
    <source>
        <dbReference type="ARBA" id="ARBA00004567"/>
    </source>
</evidence>
<protein>
    <recommendedName>
        <fullName evidence="9">RanBD1 domain-containing protein</fullName>
    </recommendedName>
</protein>
<keyword evidence="2" id="KW-0813">Transport</keyword>
<dbReference type="Pfam" id="PF00638">
    <property type="entry name" value="Ran_BP1"/>
    <property type="match status" value="1"/>
</dbReference>
<dbReference type="SMART" id="SM00160">
    <property type="entry name" value="RanBD"/>
    <property type="match status" value="1"/>
</dbReference>
<feature type="region of interest" description="Disordered" evidence="8">
    <location>
        <begin position="164"/>
        <end position="303"/>
    </location>
</feature>
<dbReference type="Pfam" id="PF08911">
    <property type="entry name" value="NUP50"/>
    <property type="match status" value="1"/>
</dbReference>
<dbReference type="InterPro" id="IPR000156">
    <property type="entry name" value="Ran_bind_dom"/>
</dbReference>
<dbReference type="SUPFAM" id="SSF50729">
    <property type="entry name" value="PH domain-like"/>
    <property type="match status" value="1"/>
</dbReference>
<dbReference type="Gene3D" id="2.30.29.30">
    <property type="entry name" value="Pleckstrin-homology domain (PH domain)/Phosphotyrosine-binding domain (PTB)"/>
    <property type="match status" value="1"/>
</dbReference>
<keyword evidence="12" id="KW-1185">Reference proteome</keyword>
<evidence type="ECO:0000256" key="8">
    <source>
        <dbReference type="SAM" id="MobiDB-lite"/>
    </source>
</evidence>
<feature type="region of interest" description="Disordered" evidence="8">
    <location>
        <begin position="1"/>
        <end position="115"/>
    </location>
</feature>
<evidence type="ECO:0000256" key="5">
    <source>
        <dbReference type="ARBA" id="ARBA00023010"/>
    </source>
</evidence>
<evidence type="ECO:0000256" key="7">
    <source>
        <dbReference type="ARBA" id="ARBA00023242"/>
    </source>
</evidence>
<sequence>MKRAPSSTLTHDNWDREEEPEDAGTFQRASSEQVKKRVIAKARRKRNLNTSTNGSSQSSEEKKSVFSGFGAKLNPKEDSPVPSLSSQDVSSQETASTESQESNKENKSSKTADNEILKLNSAFVKSVQKYFDDEPVCDFSPMFDDYKNHMSRIDEAYKTVWKERGSSTIVNSETEETTEEPTTVIEKKSTNKLISETVASDKDVGYSSQEKTDDKKTEKSEEEPPKFSFKPSDPEKAKKFSFAPTSSSDPPKFSFKPSNGSSDPPKFSFKSSEPAISDSSKPSLFNLGGAPKTDSGDSSKPAPFTFKFGAGASSLAGGAAPSFGFGAPPSSIPTPAPTGVDGEDEYQPPKVEETEFDDEKDALYTKKAKLFYSKDGNYKEIGVGKLFVKPLDGNKGQILVRADNTLGNILMNVKIPNKPEPSAVGKNNCLIPMVPNPPIDGVEGAVPILIRVKTAEDRDELIETIKSRQNE</sequence>
<feature type="compositionally biased region" description="Basic residues" evidence="8">
    <location>
        <begin position="36"/>
        <end position="47"/>
    </location>
</feature>
<dbReference type="OrthoDB" id="10062131at2759"/>
<evidence type="ECO:0000313" key="11">
    <source>
        <dbReference type="EMBL" id="CBY40143.1"/>
    </source>
</evidence>
<organism evidence="10">
    <name type="scientific">Oikopleura dioica</name>
    <name type="common">Tunicate</name>
    <dbReference type="NCBI Taxonomy" id="34765"/>
    <lineage>
        <taxon>Eukaryota</taxon>
        <taxon>Metazoa</taxon>
        <taxon>Chordata</taxon>
        <taxon>Tunicata</taxon>
        <taxon>Appendicularia</taxon>
        <taxon>Copelata</taxon>
        <taxon>Oikopleuridae</taxon>
        <taxon>Oikopleura</taxon>
    </lineage>
</organism>
<dbReference type="EMBL" id="FN655796">
    <property type="protein sequence ID" value="CBY40143.1"/>
    <property type="molecule type" value="Genomic_DNA"/>
</dbReference>
<feature type="compositionally biased region" description="Basic and acidic residues" evidence="8">
    <location>
        <begin position="199"/>
        <end position="225"/>
    </location>
</feature>
<dbReference type="EMBL" id="FN653175">
    <property type="protein sequence ID" value="CBY13304.1"/>
    <property type="molecule type" value="Genomic_DNA"/>
</dbReference>
<keyword evidence="3" id="KW-0509">mRNA transport</keyword>
<dbReference type="AlphaFoldDB" id="E4XUA7"/>
<evidence type="ECO:0000259" key="9">
    <source>
        <dbReference type="SMART" id="SM00160"/>
    </source>
</evidence>
<keyword evidence="6" id="KW-0906">Nuclear pore complex</keyword>
<evidence type="ECO:0000256" key="3">
    <source>
        <dbReference type="ARBA" id="ARBA00022816"/>
    </source>
</evidence>
<keyword evidence="4" id="KW-0653">Protein transport</keyword>
<feature type="compositionally biased region" description="Polar residues" evidence="8">
    <location>
        <begin position="1"/>
        <end position="11"/>
    </location>
</feature>
<feature type="compositionally biased region" description="Basic and acidic residues" evidence="8">
    <location>
        <begin position="101"/>
        <end position="115"/>
    </location>
</feature>
<name>E4XUA7_OIKDI</name>
<feature type="region of interest" description="Disordered" evidence="8">
    <location>
        <begin position="319"/>
        <end position="355"/>
    </location>
</feature>
<gene>
    <name evidence="10" type="ORF">GSOID_T00004604001</name>
    <name evidence="11" type="ORF">GSOID_T00022120001</name>
</gene>
<feature type="compositionally biased region" description="Low complexity" evidence="8">
    <location>
        <begin position="90"/>
        <end position="100"/>
    </location>
</feature>
<feature type="domain" description="RanBD1" evidence="9">
    <location>
        <begin position="345"/>
        <end position="468"/>
    </location>
</feature>
<proteinExistence type="predicted"/>
<evidence type="ECO:0000256" key="2">
    <source>
        <dbReference type="ARBA" id="ARBA00022448"/>
    </source>
</evidence>
<feature type="compositionally biased region" description="Low complexity" evidence="8">
    <location>
        <begin position="319"/>
        <end position="329"/>
    </location>
</feature>
<dbReference type="InParanoid" id="E4XUA7"/>
<dbReference type="GO" id="GO:0051028">
    <property type="term" value="P:mRNA transport"/>
    <property type="evidence" value="ECO:0007669"/>
    <property type="project" value="UniProtKB-KW"/>
</dbReference>
<keyword evidence="5" id="KW-0811">Translocation</keyword>
<evidence type="ECO:0000313" key="10">
    <source>
        <dbReference type="EMBL" id="CBY13304.1"/>
    </source>
</evidence>
<dbReference type="Proteomes" id="UP000011014">
    <property type="component" value="Unassembled WGS sequence"/>
</dbReference>
<dbReference type="CDD" id="cd13170">
    <property type="entry name" value="RanBD_NUP50"/>
    <property type="match status" value="1"/>
</dbReference>
<evidence type="ECO:0000313" key="12">
    <source>
        <dbReference type="Proteomes" id="UP000001307"/>
    </source>
</evidence>
<reference evidence="10" key="1">
    <citation type="journal article" date="2010" name="Science">
        <title>Plasticity of animal genome architecture unmasked by rapid evolution of a pelagic tunicate.</title>
        <authorList>
            <person name="Denoeud F."/>
            <person name="Henriet S."/>
            <person name="Mungpakdee S."/>
            <person name="Aury J.M."/>
            <person name="Da Silva C."/>
            <person name="Brinkmann H."/>
            <person name="Mikhaleva J."/>
            <person name="Olsen L.C."/>
            <person name="Jubin C."/>
            <person name="Canestro C."/>
            <person name="Bouquet J.M."/>
            <person name="Danks G."/>
            <person name="Poulain J."/>
            <person name="Campsteijn C."/>
            <person name="Adamski M."/>
            <person name="Cross I."/>
            <person name="Yadetie F."/>
            <person name="Muffato M."/>
            <person name="Louis A."/>
            <person name="Butcher S."/>
            <person name="Tsagkogeorga G."/>
            <person name="Konrad A."/>
            <person name="Singh S."/>
            <person name="Jensen M.F."/>
            <person name="Cong E.H."/>
            <person name="Eikeseth-Otteraa H."/>
            <person name="Noel B."/>
            <person name="Anthouard V."/>
            <person name="Porcel B.M."/>
            <person name="Kachouri-Lafond R."/>
            <person name="Nishino A."/>
            <person name="Ugolini M."/>
            <person name="Chourrout P."/>
            <person name="Nishida H."/>
            <person name="Aasland R."/>
            <person name="Huzurbazar S."/>
            <person name="Westhof E."/>
            <person name="Delsuc F."/>
            <person name="Lehrach H."/>
            <person name="Reinhardt R."/>
            <person name="Weissenbach J."/>
            <person name="Roy S.W."/>
            <person name="Artiguenave F."/>
            <person name="Postlethwait J.H."/>
            <person name="Manak J.R."/>
            <person name="Thompson E.M."/>
            <person name="Jaillon O."/>
            <person name="Du Pasquier L."/>
            <person name="Boudinot P."/>
            <person name="Liberles D.A."/>
            <person name="Volff J.N."/>
            <person name="Philippe H."/>
            <person name="Lenhard B."/>
            <person name="Roest Crollius H."/>
            <person name="Wincker P."/>
            <person name="Chourrout D."/>
        </authorList>
    </citation>
    <scope>NUCLEOTIDE SEQUENCE [LARGE SCALE GENOMIC DNA]</scope>
</reference>
<dbReference type="Proteomes" id="UP000001307">
    <property type="component" value="Unassembled WGS sequence"/>
</dbReference>
<dbReference type="InterPro" id="IPR011993">
    <property type="entry name" value="PH-like_dom_sf"/>
</dbReference>
<feature type="compositionally biased region" description="Polar residues" evidence="8">
    <location>
        <begin position="48"/>
        <end position="58"/>
    </location>
</feature>
<comment type="subcellular location">
    <subcellularLocation>
        <location evidence="1">Nucleus</location>
        <location evidence="1">Nuclear pore complex</location>
    </subcellularLocation>
</comment>
<dbReference type="GO" id="GO:0005643">
    <property type="term" value="C:nuclear pore"/>
    <property type="evidence" value="ECO:0007669"/>
    <property type="project" value="UniProtKB-SubCell"/>
</dbReference>
<dbReference type="InterPro" id="IPR015007">
    <property type="entry name" value="NUP2/50/61"/>
</dbReference>
<accession>E4XUA7</accession>
<keyword evidence="7" id="KW-0539">Nucleus</keyword>
<dbReference type="GO" id="GO:0015031">
    <property type="term" value="P:protein transport"/>
    <property type="evidence" value="ECO:0007669"/>
    <property type="project" value="UniProtKB-KW"/>
</dbReference>
<evidence type="ECO:0000256" key="4">
    <source>
        <dbReference type="ARBA" id="ARBA00022927"/>
    </source>
</evidence>
<evidence type="ECO:0000256" key="6">
    <source>
        <dbReference type="ARBA" id="ARBA00023132"/>
    </source>
</evidence>
<dbReference type="FunCoup" id="E4XUA7">
    <property type="interactions" value="665"/>
</dbReference>